<evidence type="ECO:0000256" key="1">
    <source>
        <dbReference type="SAM" id="Phobius"/>
    </source>
</evidence>
<keyword evidence="3" id="KW-1185">Reference proteome</keyword>
<dbReference type="Proteomes" id="UP001253439">
    <property type="component" value="Unassembled WGS sequence"/>
</dbReference>
<comment type="caution">
    <text evidence="2">The sequence shown here is derived from an EMBL/GenBank/DDBJ whole genome shotgun (WGS) entry which is preliminary data.</text>
</comment>
<dbReference type="EMBL" id="JAMQOM010000020">
    <property type="protein sequence ID" value="MDS0223646.1"/>
    <property type="molecule type" value="Genomic_DNA"/>
</dbReference>
<reference evidence="2 3" key="1">
    <citation type="submission" date="2022-06" db="EMBL/GenBank/DDBJ databases">
        <title>Haloarcula sp. a new haloarchaeum isolate from saline soil.</title>
        <authorList>
            <person name="Strakova D."/>
            <person name="Galisteo C."/>
            <person name="Sanchez-Porro C."/>
            <person name="Ventosa A."/>
        </authorList>
    </citation>
    <scope>NUCLEOTIDE SEQUENCE [LARGE SCALE GENOMIC DNA]</scope>
    <source>
        <strain evidence="2 3">S1AR25-5A</strain>
    </source>
</reference>
<organism evidence="2 3">
    <name type="scientific">Haloarcula terrestris</name>
    <dbReference type="NCBI Taxonomy" id="2950533"/>
    <lineage>
        <taxon>Archaea</taxon>
        <taxon>Methanobacteriati</taxon>
        <taxon>Methanobacteriota</taxon>
        <taxon>Stenosarchaea group</taxon>
        <taxon>Halobacteria</taxon>
        <taxon>Halobacteriales</taxon>
        <taxon>Haloarculaceae</taxon>
        <taxon>Haloarcula</taxon>
    </lineage>
</organism>
<feature type="transmembrane region" description="Helical" evidence="1">
    <location>
        <begin position="7"/>
        <end position="27"/>
    </location>
</feature>
<dbReference type="AlphaFoldDB" id="A0AAE4F0R7"/>
<name>A0AAE4F0R7_9EURY</name>
<dbReference type="RefSeq" id="WP_310898171.1">
    <property type="nucleotide sequence ID" value="NZ_JAMQOM010000020.1"/>
</dbReference>
<sequence>MSNIIQSIPFVSVSVFVATVSLVLQYLSHRSTTLDSVYEREEQIDGKIQKLGELFTDEFTADGSTLKIEFIKSTVHEKETRIYRICKYMDPFSNIQGTTKINFKATSSPELETGDYEITGDFEDAHLEKLALRVMPTTTDLLFVTVDSVIISDVAAAITEMDEIDNLEIQKTTISSRKNSE</sequence>
<proteinExistence type="predicted"/>
<keyword evidence="1" id="KW-1133">Transmembrane helix</keyword>
<keyword evidence="1" id="KW-0472">Membrane</keyword>
<accession>A0AAE4F0R7</accession>
<evidence type="ECO:0000313" key="2">
    <source>
        <dbReference type="EMBL" id="MDS0223646.1"/>
    </source>
</evidence>
<keyword evidence="1" id="KW-0812">Transmembrane</keyword>
<gene>
    <name evidence="2" type="ORF">NDI54_20090</name>
</gene>
<evidence type="ECO:0000313" key="3">
    <source>
        <dbReference type="Proteomes" id="UP001253439"/>
    </source>
</evidence>
<protein>
    <submittedName>
        <fullName evidence="2">Uncharacterized protein</fullName>
    </submittedName>
</protein>